<dbReference type="EMBL" id="VSWC01000041">
    <property type="protein sequence ID" value="KAA1104103.1"/>
    <property type="molecule type" value="Genomic_DNA"/>
</dbReference>
<dbReference type="EMBL" id="VDEP01000143">
    <property type="protein sequence ID" value="KAA1128231.1"/>
    <property type="molecule type" value="Genomic_DNA"/>
</dbReference>
<dbReference type="Proteomes" id="UP000325313">
    <property type="component" value="Unassembled WGS sequence"/>
</dbReference>
<keyword evidence="5" id="KW-1185">Reference proteome</keyword>
<feature type="compositionally biased region" description="Polar residues" evidence="1">
    <location>
        <begin position="89"/>
        <end position="99"/>
    </location>
</feature>
<dbReference type="OrthoDB" id="2497645at2759"/>
<dbReference type="Proteomes" id="UP000324748">
    <property type="component" value="Unassembled WGS sequence"/>
</dbReference>
<proteinExistence type="predicted"/>
<comment type="caution">
    <text evidence="4">The sequence shown here is derived from an EMBL/GenBank/DDBJ whole genome shotgun (WGS) entry which is preliminary data.</text>
</comment>
<protein>
    <submittedName>
        <fullName evidence="4">Uncharacterized protein</fullName>
    </submittedName>
</protein>
<accession>A0A5B0RQN1</accession>
<evidence type="ECO:0000313" key="5">
    <source>
        <dbReference type="Proteomes" id="UP000324748"/>
    </source>
</evidence>
<evidence type="ECO:0000313" key="3">
    <source>
        <dbReference type="EMBL" id="KAA1104103.1"/>
    </source>
</evidence>
<organism evidence="4 6">
    <name type="scientific">Puccinia graminis f. sp. tritici</name>
    <dbReference type="NCBI Taxonomy" id="56615"/>
    <lineage>
        <taxon>Eukaryota</taxon>
        <taxon>Fungi</taxon>
        <taxon>Dikarya</taxon>
        <taxon>Basidiomycota</taxon>
        <taxon>Pucciniomycotina</taxon>
        <taxon>Pucciniomycetes</taxon>
        <taxon>Pucciniales</taxon>
        <taxon>Pucciniaceae</taxon>
        <taxon>Puccinia</taxon>
    </lineage>
</organism>
<feature type="signal peptide" evidence="2">
    <location>
        <begin position="1"/>
        <end position="32"/>
    </location>
</feature>
<evidence type="ECO:0000313" key="6">
    <source>
        <dbReference type="Proteomes" id="UP000325313"/>
    </source>
</evidence>
<sequence>MGMQVLRMTSGIGQSRACVLALFLMGVSSVLGMASDITCIAESSPPRKRILPFNHKIGMENTPDDRKEGSLVASDTQPISKPQEGHLAIQNNARTSNTPEKAEVEARRSAMSRMVIRSENEFFDFQLLFPKNGQPFQPNIAGLESAATYLYERKLAEIIKGRPLLLRGGRVTLPPELGGSIDLILIKDSLAPFEKVVETTVSQAHVENVEVKLMMSHWSDLMIHFFHDLKNFQLVPEDVLSQFLREDRGRLFWSFIIAKYPPFDVASTYLNFDLRLSIAKDRHIQNTDLKRIFQAFDEETWKQLEFQLLKARLTHKATQVSSKAFDRIREDFLRIALPNKATSVAQIKTLLGDLVAYIPKVMVGENQPEKILVHLKLLYDMSKFLHRYHPEVISNELKESGITFHQLRAFEESVGLISTLNHFLYEQSYLFFLNLKEEPKDISLWNRFKKWVLNDQTNYQAVKIPAQLKEKLKGSSYLTDSNTDRRVDVDIDPESLQELARSPEYVNFYSQFPKEMIFDFEKGGSLSAVSLQRCEDQYLRYLFQLKKLKELEDSSITNNYGDFSKFIEHLELMGMANFRTSQQALREQIEKYSDAFNLGPTQKLYLTSPVQFVNVH</sequence>
<feature type="region of interest" description="Disordered" evidence="1">
    <location>
        <begin position="59"/>
        <end position="106"/>
    </location>
</feature>
<dbReference type="AlphaFoldDB" id="A0A5B0RQN1"/>
<evidence type="ECO:0000256" key="2">
    <source>
        <dbReference type="SAM" id="SignalP"/>
    </source>
</evidence>
<evidence type="ECO:0000313" key="4">
    <source>
        <dbReference type="EMBL" id="KAA1128231.1"/>
    </source>
</evidence>
<name>A0A5B0RQN1_PUCGR</name>
<reference evidence="5 6" key="1">
    <citation type="submission" date="2019-05" db="EMBL/GenBank/DDBJ databases">
        <title>Emergence of the Ug99 lineage of the wheat stem rust pathogen through somatic hybridization.</title>
        <authorList>
            <person name="Li F."/>
            <person name="Upadhyaya N.M."/>
            <person name="Sperschneider J."/>
            <person name="Matny O."/>
            <person name="Nguyen-Phuc H."/>
            <person name="Mago R."/>
            <person name="Raley C."/>
            <person name="Miller M.E."/>
            <person name="Silverstein K.A.T."/>
            <person name="Henningsen E."/>
            <person name="Hirsch C.D."/>
            <person name="Visser B."/>
            <person name="Pretorius Z.A."/>
            <person name="Steffenson B.J."/>
            <person name="Schwessinger B."/>
            <person name="Dodds P.N."/>
            <person name="Figueroa M."/>
        </authorList>
    </citation>
    <scope>NUCLEOTIDE SEQUENCE [LARGE SCALE GENOMIC DNA]</scope>
    <source>
        <strain evidence="3">21-0</strain>
        <strain evidence="4 6">Ug99</strain>
    </source>
</reference>
<keyword evidence="2" id="KW-0732">Signal</keyword>
<evidence type="ECO:0000256" key="1">
    <source>
        <dbReference type="SAM" id="MobiDB-lite"/>
    </source>
</evidence>
<feature type="chain" id="PRO_5036138212" evidence="2">
    <location>
        <begin position="33"/>
        <end position="616"/>
    </location>
</feature>
<gene>
    <name evidence="3" type="ORF">PGT21_010874</name>
    <name evidence="4" type="ORF">PGTUg99_011396</name>
</gene>